<accession>A0A2P1EKS9</accession>
<gene>
    <name evidence="1" type="ORF">mc_105</name>
</gene>
<dbReference type="EMBL" id="MG807320">
    <property type="protein sequence ID" value="AVL94491.1"/>
    <property type="molecule type" value="Genomic_DNA"/>
</dbReference>
<organism evidence="1 2">
    <name type="scientific">Moumouvirus australiensis</name>
    <dbReference type="NCBI Taxonomy" id="2109587"/>
    <lineage>
        <taxon>Viruses</taxon>
        <taxon>Varidnaviria</taxon>
        <taxon>Bamfordvirae</taxon>
        <taxon>Nucleocytoviricota</taxon>
        <taxon>Megaviricetes</taxon>
        <taxon>Imitervirales</taxon>
        <taxon>Mimiviridae</taxon>
        <taxon>Megamimivirinae</taxon>
        <taxon>Moumouvirus</taxon>
        <taxon>Moumouvirus australiense</taxon>
    </lineage>
</organism>
<name>A0A2P1EKS9_9VIRU</name>
<evidence type="ECO:0000313" key="2">
    <source>
        <dbReference type="Proteomes" id="UP000289600"/>
    </source>
</evidence>
<evidence type="ECO:0000313" key="1">
    <source>
        <dbReference type="EMBL" id="AVL94491.1"/>
    </source>
</evidence>
<proteinExistence type="predicted"/>
<sequence length="263" mass="31608">MKIYIVWCTDYDNNANEHIIGIYKNKNNAIKKCKKYDDTFEEKKIKFYDYILGDFSSVNEKCKYYCSMIDVNEQDKNIYFLKITEDVGAQHYSINHRIYAVSSMIEIIGHVETWFDEEHNRNKNCPKCKKYEKHLKYKKYIKYIKNKDKYTGYKKYKKYENMNTDSEYESDSESDSESDKELKNGFESDEPILIKSDNKSKPNKSKKITGLEKYESYIKLFRKRKYTICKRKMIKDIYCTGYACIGYTDCEEISIDVWKIKIK</sequence>
<dbReference type="Proteomes" id="UP000289600">
    <property type="component" value="Segment"/>
</dbReference>
<protein>
    <submittedName>
        <fullName evidence="1">Uncharacterized protein</fullName>
    </submittedName>
</protein>
<reference evidence="2" key="1">
    <citation type="submission" date="2018-01" db="EMBL/GenBank/DDBJ databases">
        <title>Testimony of 'menage a trois' revealed by the proteome of Megavirus virophage.</title>
        <authorList>
            <person name="Jeudy S."/>
            <person name="Bertaux L."/>
            <person name="Alempic J.-M."/>
            <person name="Lartigue A."/>
            <person name="Legendre M."/>
            <person name="Philippe N."/>
            <person name="Beucher L."/>
            <person name="Biondi E."/>
            <person name="Juul S."/>
            <person name="Turner D."/>
            <person name="Coute Y."/>
            <person name="Claverie J.-M."/>
            <person name="Abergel C."/>
        </authorList>
    </citation>
    <scope>NUCLEOTIDE SEQUENCE [LARGE SCALE GENOMIC DNA]</scope>
</reference>
<keyword evidence="2" id="KW-1185">Reference proteome</keyword>